<evidence type="ECO:0000313" key="2">
    <source>
        <dbReference type="Proteomes" id="UP000422989"/>
    </source>
</evidence>
<proteinExistence type="predicted"/>
<reference evidence="1 2" key="1">
    <citation type="submission" date="2018-09" db="EMBL/GenBank/DDBJ databases">
        <title>Whole genome sequencing of Microbacterium oryzae strain MB-10T.</title>
        <authorList>
            <person name="Das S.K."/>
        </authorList>
    </citation>
    <scope>NUCLEOTIDE SEQUENCE [LARGE SCALE GENOMIC DNA]</scope>
    <source>
        <strain evidence="1 2">MB-10</strain>
    </source>
</reference>
<protein>
    <submittedName>
        <fullName evidence="1">Uncharacterized protein</fullName>
    </submittedName>
</protein>
<sequence length="165" mass="18284">MVTLVGELGVELGQTISETELATIAEDMGTDIYQAHTVPPLSATSAATTPSWKIVNQWKDNKAKSVYLRYRNETSWGWAKARDKHGVTQNMIKKTVQFPRKRVQQGTSFVYMTPANQYVCTVGICRVTKTMDMKVVHETKSAKGVITAMCNGVVVCPKWVRDAAA</sequence>
<dbReference type="AlphaFoldDB" id="A0A6I6DVD9"/>
<gene>
    <name evidence="1" type="ORF">D7D94_03145</name>
</gene>
<dbReference type="Proteomes" id="UP000422989">
    <property type="component" value="Chromosome"/>
</dbReference>
<dbReference type="EMBL" id="CP032550">
    <property type="protein sequence ID" value="QGU26773.1"/>
    <property type="molecule type" value="Genomic_DNA"/>
</dbReference>
<organism evidence="1 2">
    <name type="scientific">Microbacterium oryzae</name>
    <dbReference type="NCBI Taxonomy" id="743009"/>
    <lineage>
        <taxon>Bacteria</taxon>
        <taxon>Bacillati</taxon>
        <taxon>Actinomycetota</taxon>
        <taxon>Actinomycetes</taxon>
        <taxon>Micrococcales</taxon>
        <taxon>Microbacteriaceae</taxon>
        <taxon>Microbacterium</taxon>
    </lineage>
</organism>
<accession>A0A6I6DVD9</accession>
<evidence type="ECO:0000313" key="1">
    <source>
        <dbReference type="EMBL" id="QGU26773.1"/>
    </source>
</evidence>
<name>A0A6I6DVD9_9MICO</name>
<dbReference type="KEGG" id="moj:D7D94_03145"/>
<keyword evidence="2" id="KW-1185">Reference proteome</keyword>